<evidence type="ECO:0000256" key="1">
    <source>
        <dbReference type="SAM" id="SignalP"/>
    </source>
</evidence>
<dbReference type="PROSITE" id="PS51257">
    <property type="entry name" value="PROKAR_LIPOPROTEIN"/>
    <property type="match status" value="1"/>
</dbReference>
<protein>
    <recommendedName>
        <fullName evidence="4">Lipoprotein</fullName>
    </recommendedName>
</protein>
<organism evidence="2 3">
    <name type="scientific">Zhongshania arctica</name>
    <dbReference type="NCBI Taxonomy" id="3238302"/>
    <lineage>
        <taxon>Bacteria</taxon>
        <taxon>Pseudomonadati</taxon>
        <taxon>Pseudomonadota</taxon>
        <taxon>Gammaproteobacteria</taxon>
        <taxon>Cellvibrionales</taxon>
        <taxon>Spongiibacteraceae</taxon>
        <taxon>Zhongshania</taxon>
    </lineage>
</organism>
<evidence type="ECO:0000313" key="2">
    <source>
        <dbReference type="EMBL" id="MEX1663968.1"/>
    </source>
</evidence>
<dbReference type="RefSeq" id="WP_368374097.1">
    <property type="nucleotide sequence ID" value="NZ_JBFRYB010000001.1"/>
</dbReference>
<dbReference type="Proteomes" id="UP001557484">
    <property type="component" value="Unassembled WGS sequence"/>
</dbReference>
<keyword evidence="3" id="KW-1185">Reference proteome</keyword>
<dbReference type="EMBL" id="JBFRYB010000001">
    <property type="protein sequence ID" value="MEX1663968.1"/>
    <property type="molecule type" value="Genomic_DNA"/>
</dbReference>
<evidence type="ECO:0008006" key="4">
    <source>
        <dbReference type="Google" id="ProtNLM"/>
    </source>
</evidence>
<name>A0ABV3TQV7_9GAMM</name>
<sequence length="192" mass="21208">MFSSIRKSTTIGFALMLSGCAAQNMSTQVTFHDVRDIPAPRNGAIYVDLRGDAKKLAPLINSSGHLTTLAPNANAEPVFYIDATQSNRNLRHESNVLVPALLLTIVPASGVDRIDWDIKIAAEGARNPLRYSYSFRRKGYISLLPHVYLFARPLWVTNVKKGGETIVQSEMAHVVSNIIYEASRKGLLNQNK</sequence>
<feature type="signal peptide" evidence="1">
    <location>
        <begin position="1"/>
        <end position="22"/>
    </location>
</feature>
<feature type="chain" id="PRO_5046593574" description="Lipoprotein" evidence="1">
    <location>
        <begin position="23"/>
        <end position="192"/>
    </location>
</feature>
<keyword evidence="1" id="KW-0732">Signal</keyword>
<reference evidence="2 3" key="1">
    <citation type="journal article" date="2011" name="Int. J. Syst. Evol. Microbiol.">
        <title>Zhongshania antarctica gen. nov., sp. nov. and Zhongshania guokunii sp. nov., gammaproteobacteria respectively isolated from coastal attached (fast) ice and surface seawater of the Antarctic.</title>
        <authorList>
            <person name="Li H.J."/>
            <person name="Zhang X.Y."/>
            <person name="Chen C.X."/>
            <person name="Zhang Y.J."/>
            <person name="Gao Z.M."/>
            <person name="Yu Y."/>
            <person name="Chen X.L."/>
            <person name="Chen B."/>
            <person name="Zhang Y.Z."/>
        </authorList>
    </citation>
    <scope>NUCLEOTIDE SEQUENCE [LARGE SCALE GENOMIC DNA]</scope>
    <source>
        <strain evidence="2 3">R06B22</strain>
    </source>
</reference>
<accession>A0ABV3TQV7</accession>
<gene>
    <name evidence="2" type="ORF">AB4875_00645</name>
</gene>
<evidence type="ECO:0000313" key="3">
    <source>
        <dbReference type="Proteomes" id="UP001557484"/>
    </source>
</evidence>
<comment type="caution">
    <text evidence="2">The sequence shown here is derived from an EMBL/GenBank/DDBJ whole genome shotgun (WGS) entry which is preliminary data.</text>
</comment>
<proteinExistence type="predicted"/>